<dbReference type="PANTHER" id="PTHR46300">
    <property type="entry name" value="P450, PUTATIVE (EUROFUNG)-RELATED-RELATED"/>
    <property type="match status" value="1"/>
</dbReference>
<keyword evidence="1 4" id="KW-0479">Metal-binding</keyword>
<gene>
    <name evidence="6" type="ORF">INT46_007440</name>
</gene>
<reference evidence="6" key="1">
    <citation type="submission" date="2020-12" db="EMBL/GenBank/DDBJ databases">
        <title>Metabolic potential, ecology and presence of endohyphal bacteria is reflected in genomic diversity of Mucoromycotina.</title>
        <authorList>
            <person name="Muszewska A."/>
            <person name="Okrasinska A."/>
            <person name="Steczkiewicz K."/>
            <person name="Drgas O."/>
            <person name="Orlowska M."/>
            <person name="Perlinska-Lenart U."/>
            <person name="Aleksandrzak-Piekarczyk T."/>
            <person name="Szatraj K."/>
            <person name="Zielenkiewicz U."/>
            <person name="Pilsyk S."/>
            <person name="Malc E."/>
            <person name="Mieczkowski P."/>
            <person name="Kruszewska J.S."/>
            <person name="Biernat P."/>
            <person name="Pawlowska J."/>
        </authorList>
    </citation>
    <scope>NUCLEOTIDE SEQUENCE</scope>
    <source>
        <strain evidence="6">CBS 226.32</strain>
    </source>
</reference>
<dbReference type="SUPFAM" id="SSF48264">
    <property type="entry name" value="Cytochrome P450"/>
    <property type="match status" value="1"/>
</dbReference>
<dbReference type="GO" id="GO:0005506">
    <property type="term" value="F:iron ion binding"/>
    <property type="evidence" value="ECO:0007669"/>
    <property type="project" value="InterPro"/>
</dbReference>
<dbReference type="Pfam" id="PF00067">
    <property type="entry name" value="p450"/>
    <property type="match status" value="1"/>
</dbReference>
<dbReference type="InterPro" id="IPR050364">
    <property type="entry name" value="Cytochrome_P450_fung"/>
</dbReference>
<protein>
    <recommendedName>
        <fullName evidence="8">Cytochrome P450</fullName>
    </recommendedName>
</protein>
<evidence type="ECO:0000256" key="5">
    <source>
        <dbReference type="RuleBase" id="RU000461"/>
    </source>
</evidence>
<dbReference type="GO" id="GO:0016705">
    <property type="term" value="F:oxidoreductase activity, acting on paired donors, with incorporation or reduction of molecular oxygen"/>
    <property type="evidence" value="ECO:0007669"/>
    <property type="project" value="InterPro"/>
</dbReference>
<comment type="similarity">
    <text evidence="5">Belongs to the cytochrome P450 family.</text>
</comment>
<dbReference type="Gene3D" id="1.10.630.10">
    <property type="entry name" value="Cytochrome P450"/>
    <property type="match status" value="1"/>
</dbReference>
<dbReference type="PANTHER" id="PTHR46300:SF11">
    <property type="entry name" value="OXIDOREDUCTASE, PUTATIVE-RELATED"/>
    <property type="match status" value="1"/>
</dbReference>
<name>A0A8H7RT96_9FUNG</name>
<keyword evidence="4 5" id="KW-0349">Heme</keyword>
<dbReference type="Proteomes" id="UP000650833">
    <property type="component" value="Unassembled WGS sequence"/>
</dbReference>
<dbReference type="AlphaFoldDB" id="A0A8H7RT96"/>
<dbReference type="InterPro" id="IPR017972">
    <property type="entry name" value="Cyt_P450_CS"/>
</dbReference>
<dbReference type="GO" id="GO:0004497">
    <property type="term" value="F:monooxygenase activity"/>
    <property type="evidence" value="ECO:0007669"/>
    <property type="project" value="UniProtKB-KW"/>
</dbReference>
<dbReference type="InterPro" id="IPR002401">
    <property type="entry name" value="Cyt_P450_E_grp-I"/>
</dbReference>
<evidence type="ECO:0000256" key="1">
    <source>
        <dbReference type="ARBA" id="ARBA00022723"/>
    </source>
</evidence>
<keyword evidence="5" id="KW-0503">Monooxygenase</keyword>
<dbReference type="GO" id="GO:0020037">
    <property type="term" value="F:heme binding"/>
    <property type="evidence" value="ECO:0007669"/>
    <property type="project" value="InterPro"/>
</dbReference>
<keyword evidence="3 4" id="KW-0408">Iron</keyword>
<dbReference type="PRINTS" id="PR00385">
    <property type="entry name" value="P450"/>
</dbReference>
<comment type="caution">
    <text evidence="6">The sequence shown here is derived from an EMBL/GenBank/DDBJ whole genome shotgun (WGS) entry which is preliminary data.</text>
</comment>
<evidence type="ECO:0000256" key="4">
    <source>
        <dbReference type="PIRSR" id="PIRSR602401-1"/>
    </source>
</evidence>
<proteinExistence type="inferred from homology"/>
<dbReference type="PRINTS" id="PR00463">
    <property type="entry name" value="EP450I"/>
</dbReference>
<dbReference type="EMBL" id="JAEPRC010000003">
    <property type="protein sequence ID" value="KAG2215817.1"/>
    <property type="molecule type" value="Genomic_DNA"/>
</dbReference>
<evidence type="ECO:0000313" key="6">
    <source>
        <dbReference type="EMBL" id="KAG2215817.1"/>
    </source>
</evidence>
<evidence type="ECO:0008006" key="8">
    <source>
        <dbReference type="Google" id="ProtNLM"/>
    </source>
</evidence>
<organism evidence="6 7">
    <name type="scientific">Mucor plumbeus</name>
    <dbReference type="NCBI Taxonomy" id="97098"/>
    <lineage>
        <taxon>Eukaryota</taxon>
        <taxon>Fungi</taxon>
        <taxon>Fungi incertae sedis</taxon>
        <taxon>Mucoromycota</taxon>
        <taxon>Mucoromycotina</taxon>
        <taxon>Mucoromycetes</taxon>
        <taxon>Mucorales</taxon>
        <taxon>Mucorineae</taxon>
        <taxon>Mucoraceae</taxon>
        <taxon>Mucor</taxon>
    </lineage>
</organism>
<dbReference type="InterPro" id="IPR036396">
    <property type="entry name" value="Cyt_P450_sf"/>
</dbReference>
<comment type="cofactor">
    <cofactor evidence="4">
        <name>heme</name>
        <dbReference type="ChEBI" id="CHEBI:30413"/>
    </cofactor>
</comment>
<evidence type="ECO:0000313" key="7">
    <source>
        <dbReference type="Proteomes" id="UP000650833"/>
    </source>
</evidence>
<dbReference type="PROSITE" id="PS00086">
    <property type="entry name" value="CYTOCHROME_P450"/>
    <property type="match status" value="1"/>
</dbReference>
<feature type="binding site" description="axial binding residue" evidence="4">
    <location>
        <position position="367"/>
    </location>
    <ligand>
        <name>heme</name>
        <dbReference type="ChEBI" id="CHEBI:30413"/>
    </ligand>
    <ligandPart>
        <name>Fe</name>
        <dbReference type="ChEBI" id="CHEBI:18248"/>
    </ligandPart>
</feature>
<dbReference type="InterPro" id="IPR001128">
    <property type="entry name" value="Cyt_P450"/>
</dbReference>
<sequence>MGNQTWIMIADPVIAHEVFVKQGSKSSSRPYHTFAVKIYGRNNNSKWKCERKAATAVLSPKSVDRFSEILEFEADSFIERIAQDNEKEAYINPYKNLQLCSLNIITTTCLAIRFDSTEDPIFQKIAQFVHGSMIYAGIAGDIGSFFPSLAWLDTVIRKEREMKDFVYEYRDKVYEELVSNALNGDAECLVKNLYQMMEEMKLDEDDILVFMSDFIGAGADTIAVSLYWTFAILSQKKDVQDRIIQELDMWREKHSNTNELPQFNEHRNEFPYTVCVQKEIMRFRPATNFGIPHSASEEIVIGNYVIPKGAILISSMAAMHMNPNFYDQPEDFNPDRFMTNTQKMSRAANCKPLERDHFGFGWGKRICPAIHLAEVEIFNIYMRLFSKFTIEPELDSLGNPIYIDLNDFEDYGIVVKPLPFKVKLTPREKK</sequence>
<evidence type="ECO:0000256" key="2">
    <source>
        <dbReference type="ARBA" id="ARBA00023002"/>
    </source>
</evidence>
<accession>A0A8H7RT96</accession>
<keyword evidence="7" id="KW-1185">Reference proteome</keyword>
<keyword evidence="2 5" id="KW-0560">Oxidoreductase</keyword>
<dbReference type="OrthoDB" id="2214136at2759"/>
<evidence type="ECO:0000256" key="3">
    <source>
        <dbReference type="ARBA" id="ARBA00023004"/>
    </source>
</evidence>